<evidence type="ECO:0000259" key="2">
    <source>
        <dbReference type="SMART" id="SM00363"/>
    </source>
</evidence>
<accession>A0ABQ0QG28</accession>
<dbReference type="Pfam" id="PF01479">
    <property type="entry name" value="S4"/>
    <property type="match status" value="1"/>
</dbReference>
<keyword evidence="1" id="KW-0694">RNA-binding</keyword>
<dbReference type="Gene3D" id="3.10.290.10">
    <property type="entry name" value="RNA-binding S4 domain"/>
    <property type="match status" value="1"/>
</dbReference>
<sequence>MSTDFQRFDLWLYYARFAKTRSISAAYITRGFARINGQPTNKPHAKLRIGDTVTLPPRYPQDDVHVWIIRALGTRRGPASEATLLYENVTTHSEDACV</sequence>
<dbReference type="InterPro" id="IPR002942">
    <property type="entry name" value="S4_RNA-bd"/>
</dbReference>
<proteinExistence type="predicted"/>
<dbReference type="CDD" id="cd00165">
    <property type="entry name" value="S4"/>
    <property type="match status" value="1"/>
</dbReference>
<feature type="domain" description="RNA-binding S4" evidence="2">
    <location>
        <begin position="6"/>
        <end position="73"/>
    </location>
</feature>
<dbReference type="RefSeq" id="WP_068167712.1">
    <property type="nucleotide sequence ID" value="NZ_BAQB01000001.1"/>
</dbReference>
<keyword evidence="3" id="KW-0346">Stress response</keyword>
<evidence type="ECO:0000256" key="1">
    <source>
        <dbReference type="PROSITE-ProRule" id="PRU00182"/>
    </source>
</evidence>
<comment type="caution">
    <text evidence="3">The sequence shown here is derived from an EMBL/GenBank/DDBJ whole genome shotgun (WGS) entry which is preliminary data.</text>
</comment>
<keyword evidence="4" id="KW-1185">Reference proteome</keyword>
<dbReference type="SMART" id="SM00363">
    <property type="entry name" value="S4"/>
    <property type="match status" value="1"/>
</dbReference>
<protein>
    <submittedName>
        <fullName evidence="3">Heat shock protein</fullName>
    </submittedName>
</protein>
<organism evidence="3 4">
    <name type="scientific">Neokomagataea tanensis NBRC 106556</name>
    <dbReference type="NCBI Taxonomy" id="1223519"/>
    <lineage>
        <taxon>Bacteria</taxon>
        <taxon>Pseudomonadati</taxon>
        <taxon>Pseudomonadota</taxon>
        <taxon>Alphaproteobacteria</taxon>
        <taxon>Acetobacterales</taxon>
        <taxon>Acetobacteraceae</taxon>
        <taxon>Neokomagataea</taxon>
    </lineage>
</organism>
<reference evidence="3" key="1">
    <citation type="submission" date="2013-04" db="EMBL/GenBank/DDBJ databases">
        <title>The genome sequencing project of 58 acetic acid bacteria.</title>
        <authorList>
            <person name="Okamoto-Kainuma A."/>
            <person name="Ishikawa M."/>
            <person name="Umino S."/>
            <person name="Koizumi Y."/>
            <person name="Shiwa Y."/>
            <person name="Yoshikawa H."/>
            <person name="Matsutani M."/>
            <person name="Matsushita K."/>
        </authorList>
    </citation>
    <scope>NUCLEOTIDE SEQUENCE</scope>
    <source>
        <strain evidence="3">NBRC 106556</strain>
    </source>
</reference>
<gene>
    <name evidence="3" type="ORF">AA106556_0085</name>
</gene>
<dbReference type="Proteomes" id="UP001062443">
    <property type="component" value="Unassembled WGS sequence"/>
</dbReference>
<dbReference type="EMBL" id="BAQB01000001">
    <property type="protein sequence ID" value="GBR43423.1"/>
    <property type="molecule type" value="Genomic_DNA"/>
</dbReference>
<dbReference type="PROSITE" id="PS50889">
    <property type="entry name" value="S4"/>
    <property type="match status" value="1"/>
</dbReference>
<evidence type="ECO:0000313" key="4">
    <source>
        <dbReference type="Proteomes" id="UP001062443"/>
    </source>
</evidence>
<dbReference type="SUPFAM" id="SSF55174">
    <property type="entry name" value="Alpha-L RNA-binding motif"/>
    <property type="match status" value="1"/>
</dbReference>
<name>A0ABQ0QG28_9PROT</name>
<evidence type="ECO:0000313" key="3">
    <source>
        <dbReference type="EMBL" id="GBR43423.1"/>
    </source>
</evidence>
<dbReference type="InterPro" id="IPR036986">
    <property type="entry name" value="S4_RNA-bd_sf"/>
</dbReference>